<gene>
    <name evidence="3" type="ORF">PR001_g26936</name>
    <name evidence="2" type="ORF">PR002_g27075</name>
    <name evidence="4" type="ORF">PR003_g28118</name>
</gene>
<evidence type="ECO:0000313" key="2">
    <source>
        <dbReference type="EMBL" id="KAE8970576.1"/>
    </source>
</evidence>
<evidence type="ECO:0000256" key="1">
    <source>
        <dbReference type="SAM" id="MobiDB-lite"/>
    </source>
</evidence>
<dbReference type="EMBL" id="QXFU01004124">
    <property type="protein sequence ID" value="KAE8970576.1"/>
    <property type="molecule type" value="Genomic_DNA"/>
</dbReference>
<protein>
    <submittedName>
        <fullName evidence="4">Uncharacterized protein</fullName>
    </submittedName>
</protein>
<dbReference type="Proteomes" id="UP000429607">
    <property type="component" value="Unassembled WGS sequence"/>
</dbReference>
<proteinExistence type="predicted"/>
<dbReference type="EMBL" id="QXFT01004161">
    <property type="protein sequence ID" value="KAE9279856.1"/>
    <property type="molecule type" value="Genomic_DNA"/>
</dbReference>
<comment type="caution">
    <text evidence="4">The sequence shown here is derived from an EMBL/GenBank/DDBJ whole genome shotgun (WGS) entry which is preliminary data.</text>
</comment>
<dbReference type="OrthoDB" id="10283095at2759"/>
<sequence>MNGRRKHPGQAPVLPPFGAFSKRPEPALTLEALCAEFLALDTRSKEEEDEAQKRLELELMDPVALARSKEEEEAAARQNSGQATANPAVLHAPRLSQQIFKLLLASTGLVGKKGPEKSLQLTA</sequence>
<evidence type="ECO:0000313" key="7">
    <source>
        <dbReference type="Proteomes" id="UP000435112"/>
    </source>
</evidence>
<dbReference type="EMBL" id="QXFV01004165">
    <property type="protein sequence ID" value="KAE8971287.1"/>
    <property type="molecule type" value="Genomic_DNA"/>
</dbReference>
<evidence type="ECO:0000313" key="5">
    <source>
        <dbReference type="Proteomes" id="UP000429607"/>
    </source>
</evidence>
<dbReference type="AlphaFoldDB" id="A0A6A4BV13"/>
<dbReference type="Proteomes" id="UP000435112">
    <property type="component" value="Unassembled WGS sequence"/>
</dbReference>
<evidence type="ECO:0000313" key="3">
    <source>
        <dbReference type="EMBL" id="KAE8971287.1"/>
    </source>
</evidence>
<dbReference type="Proteomes" id="UP000434957">
    <property type="component" value="Unassembled WGS sequence"/>
</dbReference>
<organism evidence="4 6">
    <name type="scientific">Phytophthora rubi</name>
    <dbReference type="NCBI Taxonomy" id="129364"/>
    <lineage>
        <taxon>Eukaryota</taxon>
        <taxon>Sar</taxon>
        <taxon>Stramenopiles</taxon>
        <taxon>Oomycota</taxon>
        <taxon>Peronosporomycetes</taxon>
        <taxon>Peronosporales</taxon>
        <taxon>Peronosporaceae</taxon>
        <taxon>Phytophthora</taxon>
    </lineage>
</organism>
<evidence type="ECO:0000313" key="6">
    <source>
        <dbReference type="Proteomes" id="UP000434957"/>
    </source>
</evidence>
<name>A0A6A4BV13_9STRA</name>
<keyword evidence="6" id="KW-1185">Reference proteome</keyword>
<reference evidence="4 6" key="1">
    <citation type="submission" date="2018-08" db="EMBL/GenBank/DDBJ databases">
        <title>Genomic investigation of the strawberry pathogen Phytophthora fragariae indicates pathogenicity is determined by transcriptional variation in three key races.</title>
        <authorList>
            <person name="Adams T.M."/>
            <person name="Armitage A.D."/>
            <person name="Sobczyk M.K."/>
            <person name="Bates H.J."/>
            <person name="Dunwell J.M."/>
            <person name="Nellist C.F."/>
            <person name="Harrison R.J."/>
        </authorList>
    </citation>
    <scope>NUCLEOTIDE SEQUENCE [LARGE SCALE GENOMIC DNA]</scope>
    <source>
        <strain evidence="3 5">SCRP249</strain>
        <strain evidence="2 7">SCRP324</strain>
        <strain evidence="4 6">SCRP333</strain>
    </source>
</reference>
<evidence type="ECO:0000313" key="4">
    <source>
        <dbReference type="EMBL" id="KAE9279856.1"/>
    </source>
</evidence>
<feature type="region of interest" description="Disordered" evidence="1">
    <location>
        <begin position="67"/>
        <end position="87"/>
    </location>
</feature>
<accession>A0A6A4BV13</accession>